<comment type="caution">
    <text evidence="1">The sequence shown here is derived from an EMBL/GenBank/DDBJ whole genome shotgun (WGS) entry which is preliminary data.</text>
</comment>
<reference evidence="1" key="1">
    <citation type="journal article" date="2012" name="PLoS ONE">
        <title>Gene sets for utilization of primary and secondary nutrition supplies in the distal gut of endangered iberian lynx.</title>
        <authorList>
            <person name="Alcaide M."/>
            <person name="Messina E."/>
            <person name="Richter M."/>
            <person name="Bargiela R."/>
            <person name="Peplies J."/>
            <person name="Huws S.A."/>
            <person name="Newbold C.J."/>
            <person name="Golyshin P.N."/>
            <person name="Simon M.A."/>
            <person name="Lopez G."/>
            <person name="Yakimov M.M."/>
            <person name="Ferrer M."/>
        </authorList>
    </citation>
    <scope>NUCLEOTIDE SEQUENCE</scope>
</reference>
<proteinExistence type="predicted"/>
<name>J9FAY0_9ZZZZ</name>
<dbReference type="EMBL" id="AMCI01008089">
    <property type="protein sequence ID" value="EJW91573.1"/>
    <property type="molecule type" value="Genomic_DNA"/>
</dbReference>
<organism evidence="1">
    <name type="scientific">gut metagenome</name>
    <dbReference type="NCBI Taxonomy" id="749906"/>
    <lineage>
        <taxon>unclassified sequences</taxon>
        <taxon>metagenomes</taxon>
        <taxon>organismal metagenomes</taxon>
    </lineage>
</organism>
<accession>J9FAY0</accession>
<dbReference type="AlphaFoldDB" id="J9FAY0"/>
<evidence type="ECO:0000313" key="1">
    <source>
        <dbReference type="EMBL" id="EJW91573.1"/>
    </source>
</evidence>
<gene>
    <name evidence="1" type="ORF">EVA_20320</name>
</gene>
<protein>
    <submittedName>
        <fullName evidence="1">Uncharacterized protein</fullName>
    </submittedName>
</protein>
<sequence>MGEILNHNTLLLEVHVEIRVAHAIIGVIFQKIVLHLEFVRGNPVVISLAKCKVGGSFAPF</sequence>